<keyword evidence="3" id="KW-0812">Transmembrane</keyword>
<feature type="transmembrane region" description="Helical" evidence="3">
    <location>
        <begin position="207"/>
        <end position="226"/>
    </location>
</feature>
<reference evidence="4 5" key="1">
    <citation type="journal article" date="2019" name="New Phytol.">
        <title>Comparative genomics reveals unique wood-decay strategies and fruiting body development in the Schizophyllaceae.</title>
        <authorList>
            <person name="Almasi E."/>
            <person name="Sahu N."/>
            <person name="Krizsan K."/>
            <person name="Balint B."/>
            <person name="Kovacs G.M."/>
            <person name="Kiss B."/>
            <person name="Cseklye J."/>
            <person name="Drula E."/>
            <person name="Henrissat B."/>
            <person name="Nagy I."/>
            <person name="Chovatia M."/>
            <person name="Adam C."/>
            <person name="LaButti K."/>
            <person name="Lipzen A."/>
            <person name="Riley R."/>
            <person name="Grigoriev I.V."/>
            <person name="Nagy L.G."/>
        </authorList>
    </citation>
    <scope>NUCLEOTIDE SEQUENCE [LARGE SCALE GENOMIC DNA]</scope>
    <source>
        <strain evidence="4 5">NL-1724</strain>
    </source>
</reference>
<proteinExistence type="inferred from homology"/>
<sequence>MAATKAEFIELECGSRDLCHLGKNFQTPVSTPGTSTINDPFPEILARNNSASTAAIIPKNESALPPADTGMQAWCFLLAAFLVDAMVWSFPFTYGVFLESYLSDETYVRQPHAEVLLPLIGTICTGIMYCSSPVLYPLMIRFPRCRRPAIWSGAILCAASLLAASFTTKVSSLVALQGVMYAIGGSLIYSPTMLYMSEWFIRLRGTASGVVFAGTATGGLVFPLVFPKIIASHGVPKTLRILAVVIACALLPVLPFIKGRLPHTRVQGPAPRASNHDWLKNPSFWLYIVVDLVQGFGHFMPIVWLPTFAKALNLSSLQSAATLAALNGATMIGGLSMGYLSDQLNSWVLTLCSLVFTALATFVLWGVLGNTFAGLIAYGLVYGFVAGSFSSLWASFARVYANEEPGLSTTIFGYMVLCRGIGNVLSTPIATALIGAQALSRAQNLATGFAVGGGKYQSMIIYSGSCFAGAAGLSLFGWRTESWALRRIRREVNSTL</sequence>
<dbReference type="EMBL" id="VDMD01000006">
    <property type="protein sequence ID" value="TRM64968.1"/>
    <property type="molecule type" value="Genomic_DNA"/>
</dbReference>
<feature type="transmembrane region" description="Helical" evidence="3">
    <location>
        <begin position="459"/>
        <end position="478"/>
    </location>
</feature>
<dbReference type="InterPro" id="IPR011701">
    <property type="entry name" value="MFS"/>
</dbReference>
<evidence type="ECO:0000313" key="5">
    <source>
        <dbReference type="Proteomes" id="UP000320762"/>
    </source>
</evidence>
<dbReference type="PANTHER" id="PTHR11360">
    <property type="entry name" value="MONOCARBOXYLATE TRANSPORTER"/>
    <property type="match status" value="1"/>
</dbReference>
<feature type="transmembrane region" description="Helical" evidence="3">
    <location>
        <begin position="412"/>
        <end position="439"/>
    </location>
</feature>
<feature type="transmembrane region" description="Helical" evidence="3">
    <location>
        <begin position="115"/>
        <end position="136"/>
    </location>
</feature>
<evidence type="ECO:0000313" key="4">
    <source>
        <dbReference type="EMBL" id="TRM64968.1"/>
    </source>
</evidence>
<dbReference type="SUPFAM" id="SSF103473">
    <property type="entry name" value="MFS general substrate transporter"/>
    <property type="match status" value="1"/>
</dbReference>
<name>A0A550CJK2_9AGAR</name>
<keyword evidence="3" id="KW-1133">Transmembrane helix</keyword>
<evidence type="ECO:0000256" key="3">
    <source>
        <dbReference type="SAM" id="Phobius"/>
    </source>
</evidence>
<dbReference type="Gene3D" id="1.20.1250.20">
    <property type="entry name" value="MFS general substrate transporter like domains"/>
    <property type="match status" value="2"/>
</dbReference>
<keyword evidence="3" id="KW-0472">Membrane</keyword>
<dbReference type="GO" id="GO:0016020">
    <property type="term" value="C:membrane"/>
    <property type="evidence" value="ECO:0007669"/>
    <property type="project" value="UniProtKB-SubCell"/>
</dbReference>
<feature type="transmembrane region" description="Helical" evidence="3">
    <location>
        <begin position="380"/>
        <end position="400"/>
    </location>
</feature>
<feature type="transmembrane region" description="Helical" evidence="3">
    <location>
        <begin position="284"/>
        <end position="305"/>
    </location>
</feature>
<dbReference type="InterPro" id="IPR050327">
    <property type="entry name" value="Proton-linked_MCT"/>
</dbReference>
<comment type="similarity">
    <text evidence="2">Belongs to the major facilitator superfamily. Monocarboxylate porter (TC 2.A.1.13) family.</text>
</comment>
<accession>A0A550CJK2</accession>
<feature type="transmembrane region" description="Helical" evidence="3">
    <location>
        <begin position="317"/>
        <end position="340"/>
    </location>
</feature>
<dbReference type="InterPro" id="IPR036259">
    <property type="entry name" value="MFS_trans_sf"/>
</dbReference>
<organism evidence="4 5">
    <name type="scientific">Schizophyllum amplum</name>
    <dbReference type="NCBI Taxonomy" id="97359"/>
    <lineage>
        <taxon>Eukaryota</taxon>
        <taxon>Fungi</taxon>
        <taxon>Dikarya</taxon>
        <taxon>Basidiomycota</taxon>
        <taxon>Agaricomycotina</taxon>
        <taxon>Agaricomycetes</taxon>
        <taxon>Agaricomycetidae</taxon>
        <taxon>Agaricales</taxon>
        <taxon>Schizophyllaceae</taxon>
        <taxon>Schizophyllum</taxon>
    </lineage>
</organism>
<dbReference type="PANTHER" id="PTHR11360:SF287">
    <property type="entry name" value="MFS MONOCARBOXYLATE TRANSPORTER"/>
    <property type="match status" value="1"/>
</dbReference>
<gene>
    <name evidence="4" type="ORF">BD626DRAFT_490482</name>
</gene>
<evidence type="ECO:0000256" key="2">
    <source>
        <dbReference type="ARBA" id="ARBA00006727"/>
    </source>
</evidence>
<dbReference type="GO" id="GO:0022857">
    <property type="term" value="F:transmembrane transporter activity"/>
    <property type="evidence" value="ECO:0007669"/>
    <property type="project" value="InterPro"/>
</dbReference>
<keyword evidence="5" id="KW-1185">Reference proteome</keyword>
<feature type="transmembrane region" description="Helical" evidence="3">
    <location>
        <begin position="74"/>
        <end position="95"/>
    </location>
</feature>
<dbReference type="Proteomes" id="UP000320762">
    <property type="component" value="Unassembled WGS sequence"/>
</dbReference>
<feature type="transmembrane region" description="Helical" evidence="3">
    <location>
        <begin position="148"/>
        <end position="167"/>
    </location>
</feature>
<feature type="transmembrane region" description="Helical" evidence="3">
    <location>
        <begin position="347"/>
        <end position="368"/>
    </location>
</feature>
<feature type="transmembrane region" description="Helical" evidence="3">
    <location>
        <begin position="173"/>
        <end position="195"/>
    </location>
</feature>
<dbReference type="OrthoDB" id="2213137at2759"/>
<protein>
    <submittedName>
        <fullName evidence="4">Major facilitator superfamily domain-containing protein</fullName>
    </submittedName>
</protein>
<feature type="transmembrane region" description="Helical" evidence="3">
    <location>
        <begin position="238"/>
        <end position="257"/>
    </location>
</feature>
<comment type="caution">
    <text evidence="4">The sequence shown here is derived from an EMBL/GenBank/DDBJ whole genome shotgun (WGS) entry which is preliminary data.</text>
</comment>
<dbReference type="AlphaFoldDB" id="A0A550CJK2"/>
<dbReference type="Pfam" id="PF07690">
    <property type="entry name" value="MFS_1"/>
    <property type="match status" value="1"/>
</dbReference>
<comment type="subcellular location">
    <subcellularLocation>
        <location evidence="1">Membrane</location>
        <topology evidence="1">Multi-pass membrane protein</topology>
    </subcellularLocation>
</comment>
<evidence type="ECO:0000256" key="1">
    <source>
        <dbReference type="ARBA" id="ARBA00004141"/>
    </source>
</evidence>